<gene>
    <name evidence="2" type="ORF">DP107_03825</name>
</gene>
<evidence type="ECO:0000313" key="3">
    <source>
        <dbReference type="Proteomes" id="UP000319894"/>
    </source>
</evidence>
<comment type="caution">
    <text evidence="2">The sequence shown here is derived from an EMBL/GenBank/DDBJ whole genome shotgun (WGS) entry which is preliminary data.</text>
</comment>
<accession>A0A554NC77</accession>
<dbReference type="AlphaFoldDB" id="A0A554NC77"/>
<keyword evidence="3" id="KW-1185">Reference proteome</keyword>
<dbReference type="InterPro" id="IPR058341">
    <property type="entry name" value="DUF8028"/>
</dbReference>
<dbReference type="EMBL" id="QMDX01000002">
    <property type="protein sequence ID" value="TSD15001.1"/>
    <property type="molecule type" value="Genomic_DNA"/>
</dbReference>
<evidence type="ECO:0000313" key="2">
    <source>
        <dbReference type="EMBL" id="TSD15001.1"/>
    </source>
</evidence>
<name>A0A554NC77_9EURY</name>
<keyword evidence="1" id="KW-0472">Membrane</keyword>
<dbReference type="Proteomes" id="UP000319894">
    <property type="component" value="Unassembled WGS sequence"/>
</dbReference>
<keyword evidence="1" id="KW-0812">Transmembrane</keyword>
<feature type="transmembrane region" description="Helical" evidence="1">
    <location>
        <begin position="50"/>
        <end position="70"/>
    </location>
</feature>
<sequence length="73" mass="7599">MGPRRDARDARPGWGPATAVVETVGFWAAVLLPLCHVPLLLAGLSDGSDAVLLAVLVVLRLVSLAVGHTCNRS</sequence>
<dbReference type="Pfam" id="PF26071">
    <property type="entry name" value="DUF8028"/>
    <property type="match status" value="1"/>
</dbReference>
<protein>
    <submittedName>
        <fullName evidence="2">Uncharacterized protein</fullName>
    </submittedName>
</protein>
<dbReference type="InParanoid" id="A0A554NC77"/>
<evidence type="ECO:0000256" key="1">
    <source>
        <dbReference type="SAM" id="Phobius"/>
    </source>
</evidence>
<organism evidence="2 3">
    <name type="scientific">Haloglomus irregulare</name>
    <dbReference type="NCBI Taxonomy" id="2234134"/>
    <lineage>
        <taxon>Archaea</taxon>
        <taxon>Methanobacteriati</taxon>
        <taxon>Methanobacteriota</taxon>
        <taxon>Stenosarchaea group</taxon>
        <taxon>Halobacteria</taxon>
        <taxon>Halobacteriales</taxon>
        <taxon>Natronomonadaceae</taxon>
        <taxon>Haloglomus</taxon>
    </lineage>
</organism>
<proteinExistence type="predicted"/>
<feature type="transmembrane region" description="Helical" evidence="1">
    <location>
        <begin position="20"/>
        <end position="44"/>
    </location>
</feature>
<keyword evidence="1" id="KW-1133">Transmembrane helix</keyword>
<reference evidence="2 3" key="1">
    <citation type="submission" date="2018-06" db="EMBL/GenBank/DDBJ databases">
        <title>Natronomonas sp. F16-60 a new haloarchaeon isolated from a solar saltern of Isla Cristina, Huelva, Spain.</title>
        <authorList>
            <person name="Duran-Viseras A."/>
            <person name="Sanchez-Porro C."/>
            <person name="Ventosa A."/>
        </authorList>
    </citation>
    <scope>NUCLEOTIDE SEQUENCE [LARGE SCALE GENOMIC DNA]</scope>
    <source>
        <strain evidence="2 3">F16-60</strain>
    </source>
</reference>
<dbReference type="RefSeq" id="WP_144260840.1">
    <property type="nucleotide sequence ID" value="NZ_QMDX01000002.1"/>
</dbReference>